<evidence type="ECO:0000313" key="1">
    <source>
        <dbReference type="EMBL" id="JAH28769.1"/>
    </source>
</evidence>
<protein>
    <submittedName>
        <fullName evidence="1">Uncharacterized protein</fullName>
    </submittedName>
</protein>
<dbReference type="EMBL" id="GBXM01079808">
    <property type="protein sequence ID" value="JAH28769.1"/>
    <property type="molecule type" value="Transcribed_RNA"/>
</dbReference>
<name>A0A0E9RI63_ANGAN</name>
<reference evidence="1" key="2">
    <citation type="journal article" date="2015" name="Fish Shellfish Immunol.">
        <title>Early steps in the European eel (Anguilla anguilla)-Vibrio vulnificus interaction in the gills: Role of the RtxA13 toxin.</title>
        <authorList>
            <person name="Callol A."/>
            <person name="Pajuelo D."/>
            <person name="Ebbesson L."/>
            <person name="Teles M."/>
            <person name="MacKenzie S."/>
            <person name="Amaro C."/>
        </authorList>
    </citation>
    <scope>NUCLEOTIDE SEQUENCE</scope>
</reference>
<proteinExistence type="predicted"/>
<dbReference type="AlphaFoldDB" id="A0A0E9RI63"/>
<sequence length="19" mass="2086">MLLVLRVLKGFTSAKGHSK</sequence>
<organism evidence="1">
    <name type="scientific">Anguilla anguilla</name>
    <name type="common">European freshwater eel</name>
    <name type="synonym">Muraena anguilla</name>
    <dbReference type="NCBI Taxonomy" id="7936"/>
    <lineage>
        <taxon>Eukaryota</taxon>
        <taxon>Metazoa</taxon>
        <taxon>Chordata</taxon>
        <taxon>Craniata</taxon>
        <taxon>Vertebrata</taxon>
        <taxon>Euteleostomi</taxon>
        <taxon>Actinopterygii</taxon>
        <taxon>Neopterygii</taxon>
        <taxon>Teleostei</taxon>
        <taxon>Anguilliformes</taxon>
        <taxon>Anguillidae</taxon>
        <taxon>Anguilla</taxon>
    </lineage>
</organism>
<reference evidence="1" key="1">
    <citation type="submission" date="2014-11" db="EMBL/GenBank/DDBJ databases">
        <authorList>
            <person name="Amaro Gonzalez C."/>
        </authorList>
    </citation>
    <scope>NUCLEOTIDE SEQUENCE</scope>
</reference>
<accession>A0A0E9RI63</accession>